<reference evidence="2" key="1">
    <citation type="submission" date="2021-09" db="EMBL/GenBank/DDBJ databases">
        <authorList>
            <consortium name="Pathogen Informatics"/>
        </authorList>
    </citation>
    <scope>NUCLEOTIDE SEQUENCE</scope>
</reference>
<evidence type="ECO:0000313" key="2">
    <source>
        <dbReference type="EMBL" id="CAG9538752.1"/>
    </source>
</evidence>
<feature type="compositionally biased region" description="Low complexity" evidence="1">
    <location>
        <begin position="95"/>
        <end position="110"/>
    </location>
</feature>
<feature type="compositionally biased region" description="Polar residues" evidence="1">
    <location>
        <begin position="82"/>
        <end position="91"/>
    </location>
</feature>
<comment type="caution">
    <text evidence="2">The sequence shown here is derived from an EMBL/GenBank/DDBJ whole genome shotgun (WGS) entry which is preliminary data.</text>
</comment>
<dbReference type="OrthoDB" id="5864770at2759"/>
<feature type="region of interest" description="Disordered" evidence="1">
    <location>
        <begin position="82"/>
        <end position="114"/>
    </location>
</feature>
<protein>
    <submittedName>
        <fullName evidence="2">Uncharacterized protein</fullName>
    </submittedName>
</protein>
<keyword evidence="3" id="KW-1185">Reference proteome</keyword>
<dbReference type="AlphaFoldDB" id="A0A8J2MT29"/>
<gene>
    <name evidence="2" type="ORF">CJOHNSTONI_LOCUS8426</name>
</gene>
<dbReference type="EMBL" id="CAKAEH010001699">
    <property type="protein sequence ID" value="CAG9538752.1"/>
    <property type="molecule type" value="Genomic_DNA"/>
</dbReference>
<dbReference type="Proteomes" id="UP000746747">
    <property type="component" value="Unassembled WGS sequence"/>
</dbReference>
<accession>A0A8J2MT29</accession>
<sequence>MSGRRKTMPTRLLETVETFYPITTVESMPSTSTAIGVQTVKDTLLITEPTTPMKMSTEELTLDDIVKQEEITKQRAIREFTSVSSPRAQVDSSKSDASSISEHTSTSGSTGVTDIPDILAQTEHGCRVLIDGHALREVLNSVDTYDGKLDLVQDLIRQLKAVKERLSCGEIHINKEDIEETSLKDADELVAETKEQSCFQKMSAGNLDELMLRQQYLIQQQRNQQRLLAMASALHAAQHSNAVRLGCMLPSGTIFFLF</sequence>
<name>A0A8J2MT29_9BILA</name>
<organism evidence="2 3">
    <name type="scientific">Cercopithifilaria johnstoni</name>
    <dbReference type="NCBI Taxonomy" id="2874296"/>
    <lineage>
        <taxon>Eukaryota</taxon>
        <taxon>Metazoa</taxon>
        <taxon>Ecdysozoa</taxon>
        <taxon>Nematoda</taxon>
        <taxon>Chromadorea</taxon>
        <taxon>Rhabditida</taxon>
        <taxon>Spirurina</taxon>
        <taxon>Spiruromorpha</taxon>
        <taxon>Filarioidea</taxon>
        <taxon>Onchocercidae</taxon>
        <taxon>Cercopithifilaria</taxon>
    </lineage>
</organism>
<evidence type="ECO:0000313" key="3">
    <source>
        <dbReference type="Proteomes" id="UP000746747"/>
    </source>
</evidence>
<evidence type="ECO:0000256" key="1">
    <source>
        <dbReference type="SAM" id="MobiDB-lite"/>
    </source>
</evidence>
<proteinExistence type="predicted"/>